<dbReference type="Gene3D" id="3.40.630.30">
    <property type="match status" value="1"/>
</dbReference>
<organism evidence="2 3">
    <name type="scientific">Quadrisphaera setariae</name>
    <dbReference type="NCBI Taxonomy" id="2593304"/>
    <lineage>
        <taxon>Bacteria</taxon>
        <taxon>Bacillati</taxon>
        <taxon>Actinomycetota</taxon>
        <taxon>Actinomycetes</taxon>
        <taxon>Kineosporiales</taxon>
        <taxon>Kineosporiaceae</taxon>
        <taxon>Quadrisphaera</taxon>
    </lineage>
</organism>
<sequence>MVVGRRVVVRHRLPDGAASDALGELVAADAERLVVATRRGEVVVARRDVLAAKGVPPAPSRAARTGAAQVGAETLELVAAEHWRPGEREDLGAWRLRAADGFTGRANSALAVGDPGCDLDSALTRVREFYAARGLEAVVAAPTGDLTAELQRRGWTVRTPTLVMTADLPTGGGSASGIALDAGVVLDDEPDDAWLAAYQGRGPVGQAGRQVLLSADEQVFASVRERSVGRDAGGEVLAVARGSLSAHPEGAWLGLSAVETSPAHRRRGLALRVTGALLAWGAQRGARAAFLQVAVSNTAARALYERAGFTAHHEYRYLVAPS</sequence>
<keyword evidence="2" id="KW-0808">Transferase</keyword>
<dbReference type="EMBL" id="VKAC01000008">
    <property type="protein sequence ID" value="TXR55631.1"/>
    <property type="molecule type" value="Genomic_DNA"/>
</dbReference>
<gene>
    <name evidence="2" type="ORF">FMM08_14930</name>
</gene>
<dbReference type="GO" id="GO:0016747">
    <property type="term" value="F:acyltransferase activity, transferring groups other than amino-acyl groups"/>
    <property type="evidence" value="ECO:0007669"/>
    <property type="project" value="InterPro"/>
</dbReference>
<dbReference type="Pfam" id="PF24551">
    <property type="entry name" value="SH3_Rv0428c"/>
    <property type="match status" value="1"/>
</dbReference>
<dbReference type="AlphaFoldDB" id="A0A5C8ZEN7"/>
<accession>A0A5C8ZEN7</accession>
<evidence type="ECO:0000313" key="3">
    <source>
        <dbReference type="Proteomes" id="UP000321234"/>
    </source>
</evidence>
<dbReference type="PANTHER" id="PTHR43072">
    <property type="entry name" value="N-ACETYLTRANSFERASE"/>
    <property type="match status" value="1"/>
</dbReference>
<dbReference type="InterPro" id="IPR056934">
    <property type="entry name" value="SH3_Rv0428c"/>
</dbReference>
<dbReference type="InterPro" id="IPR016181">
    <property type="entry name" value="Acyl_CoA_acyltransferase"/>
</dbReference>
<comment type="caution">
    <text evidence="2">The sequence shown here is derived from an EMBL/GenBank/DDBJ whole genome shotgun (WGS) entry which is preliminary data.</text>
</comment>
<dbReference type="OrthoDB" id="9775595at2"/>
<protein>
    <submittedName>
        <fullName evidence="2">GNAT family N-acetyltransferase</fullName>
    </submittedName>
</protein>
<dbReference type="Proteomes" id="UP000321234">
    <property type="component" value="Unassembled WGS sequence"/>
</dbReference>
<evidence type="ECO:0000259" key="1">
    <source>
        <dbReference type="PROSITE" id="PS51186"/>
    </source>
</evidence>
<evidence type="ECO:0000313" key="2">
    <source>
        <dbReference type="EMBL" id="TXR55631.1"/>
    </source>
</evidence>
<keyword evidence="3" id="KW-1185">Reference proteome</keyword>
<dbReference type="InterPro" id="IPR000182">
    <property type="entry name" value="GNAT_dom"/>
</dbReference>
<feature type="domain" description="N-acetyltransferase" evidence="1">
    <location>
        <begin position="183"/>
        <end position="322"/>
    </location>
</feature>
<dbReference type="Pfam" id="PF24553">
    <property type="entry name" value="Rv0428c_C"/>
    <property type="match status" value="1"/>
</dbReference>
<dbReference type="InterPro" id="IPR056935">
    <property type="entry name" value="Rv0428c-like_C"/>
</dbReference>
<proteinExistence type="predicted"/>
<reference evidence="2 3" key="1">
    <citation type="submission" date="2019-07" db="EMBL/GenBank/DDBJ databases">
        <title>Quadrisphaera sp. strain DD2A genome sequencing and assembly.</title>
        <authorList>
            <person name="Kim I."/>
        </authorList>
    </citation>
    <scope>NUCLEOTIDE SEQUENCE [LARGE SCALE GENOMIC DNA]</scope>
    <source>
        <strain evidence="2 3">DD2A</strain>
    </source>
</reference>
<dbReference type="PROSITE" id="PS51186">
    <property type="entry name" value="GNAT"/>
    <property type="match status" value="1"/>
</dbReference>
<dbReference type="SUPFAM" id="SSF55729">
    <property type="entry name" value="Acyl-CoA N-acyltransferases (Nat)"/>
    <property type="match status" value="1"/>
</dbReference>
<name>A0A5C8ZEN7_9ACTN</name>